<protein>
    <submittedName>
        <fullName evidence="2">HET-domain-containing protein</fullName>
    </submittedName>
</protein>
<dbReference type="PANTHER" id="PTHR33112">
    <property type="entry name" value="DOMAIN PROTEIN, PUTATIVE-RELATED"/>
    <property type="match status" value="1"/>
</dbReference>
<dbReference type="AlphaFoldDB" id="A0A9W7SN30"/>
<feature type="domain" description="Heterokaryon incompatibility" evidence="1">
    <location>
        <begin position="21"/>
        <end position="163"/>
    </location>
</feature>
<reference evidence="2 3" key="1">
    <citation type="journal article" date="2018" name="IMA Fungus">
        <title>IMA Genome-F 10: Nine draft genome sequences of Claviceps purpurea s.lat., including C. arundinis, C. humidiphila, and C. cf. spartinae, pseudomolecules for the pitch canker pathogen Fusarium circinatum, draft genome of Davidsoniella eucalypti, Grosmannia galeiformis, Quambalaria eucalypti, and Teratosphaeria destructans.</title>
        <authorList>
            <person name="Wingfield B.D."/>
            <person name="Liu M."/>
            <person name="Nguyen H.D."/>
            <person name="Lane F.A."/>
            <person name="Morgan S.W."/>
            <person name="De Vos L."/>
            <person name="Wilken P.M."/>
            <person name="Duong T.A."/>
            <person name="Aylward J."/>
            <person name="Coetzee M.P."/>
            <person name="Dadej K."/>
            <person name="De Beer Z.W."/>
            <person name="Findlay W."/>
            <person name="Havenga M."/>
            <person name="Kolarik M."/>
            <person name="Menzies J.G."/>
            <person name="Naidoo K."/>
            <person name="Pochopski O."/>
            <person name="Shoukouhi P."/>
            <person name="Santana Q.C."/>
            <person name="Seifert K.A."/>
            <person name="Soal N."/>
            <person name="Steenkamp E.T."/>
            <person name="Tatham C.T."/>
            <person name="van der Nest M.A."/>
            <person name="Wingfield M.J."/>
        </authorList>
    </citation>
    <scope>NUCLEOTIDE SEQUENCE [LARGE SCALE GENOMIC DNA]</scope>
    <source>
        <strain evidence="2">CMW44962</strain>
    </source>
</reference>
<proteinExistence type="predicted"/>
<dbReference type="OrthoDB" id="5125733at2759"/>
<evidence type="ECO:0000259" key="1">
    <source>
        <dbReference type="Pfam" id="PF06985"/>
    </source>
</evidence>
<evidence type="ECO:0000313" key="2">
    <source>
        <dbReference type="EMBL" id="KAH9824496.1"/>
    </source>
</evidence>
<sequence length="464" mass="51748">MEISRDGHSVRLVLRSIPTRYAALSYCWGGDQLMKTTKETLSRRYESFQRSALPATIGDAIKVAEGLGIQYLWVDSMCIVQDDRNDMLEQIANMHNIYRGSAITIAAIAASNSSTGFLQPRTDSRPIIALGRGEGGTPYELVGSPDCVEQDAPLRSRAWAFQEGCLATRVLTFEEHNMEYHCREAHYTDGALVERSDRYLNDLFTNPGIPDILEQNHPLGWLRCLEQYSRLALSKDTDRLPALAALAEEYARRTPITTYHAGLWADESVYRFLWKVKPPGARSPSEYCGPSWSWCGVIGPIEFQAFAATQVPCSTVDAVTVRLVSEKVPYGRVSHGRLVLTGPLASFAWIVTGDNGKGEALISDQHSAQHSRHIGSSEVVPDIQSTCPQGSVFRHHIITLAQHDDGDGHWRWVRGLLLEKVDESRDCNRFRRIGVFSAEFEGSTYEPDLGMCFKGAVRTQIIIL</sequence>
<name>A0A9W7SN30_9PEZI</name>
<dbReference type="PANTHER" id="PTHR33112:SF16">
    <property type="entry name" value="HETEROKARYON INCOMPATIBILITY DOMAIN-CONTAINING PROTEIN"/>
    <property type="match status" value="1"/>
</dbReference>
<comment type="caution">
    <text evidence="2">The sequence shown here is derived from an EMBL/GenBank/DDBJ whole genome shotgun (WGS) entry which is preliminary data.</text>
</comment>
<organism evidence="2 3">
    <name type="scientific">Teratosphaeria destructans</name>
    <dbReference type="NCBI Taxonomy" id="418781"/>
    <lineage>
        <taxon>Eukaryota</taxon>
        <taxon>Fungi</taxon>
        <taxon>Dikarya</taxon>
        <taxon>Ascomycota</taxon>
        <taxon>Pezizomycotina</taxon>
        <taxon>Dothideomycetes</taxon>
        <taxon>Dothideomycetidae</taxon>
        <taxon>Mycosphaerellales</taxon>
        <taxon>Teratosphaeriaceae</taxon>
        <taxon>Teratosphaeria</taxon>
    </lineage>
</organism>
<dbReference type="InterPro" id="IPR010730">
    <property type="entry name" value="HET"/>
</dbReference>
<dbReference type="EMBL" id="RIBY02002156">
    <property type="protein sequence ID" value="KAH9824496.1"/>
    <property type="molecule type" value="Genomic_DNA"/>
</dbReference>
<reference evidence="2 3" key="2">
    <citation type="journal article" date="2021" name="Curr. Genet.">
        <title>Genetic response to nitrogen starvation in the aggressive Eucalyptus foliar pathogen Teratosphaeria destructans.</title>
        <authorList>
            <person name="Havenga M."/>
            <person name="Wingfield B.D."/>
            <person name="Wingfield M.J."/>
            <person name="Dreyer L.L."/>
            <person name="Roets F."/>
            <person name="Aylward J."/>
        </authorList>
    </citation>
    <scope>NUCLEOTIDE SEQUENCE [LARGE SCALE GENOMIC DNA]</scope>
    <source>
        <strain evidence="2">CMW44962</strain>
    </source>
</reference>
<keyword evidence="3" id="KW-1185">Reference proteome</keyword>
<gene>
    <name evidence="2" type="ORF">Tdes44962_MAKER04447</name>
</gene>
<accession>A0A9W7SN30</accession>
<evidence type="ECO:0000313" key="3">
    <source>
        <dbReference type="Proteomes" id="UP001138500"/>
    </source>
</evidence>
<dbReference type="Proteomes" id="UP001138500">
    <property type="component" value="Unassembled WGS sequence"/>
</dbReference>
<dbReference type="Pfam" id="PF06985">
    <property type="entry name" value="HET"/>
    <property type="match status" value="1"/>
</dbReference>